<accession>A0A226F356</accession>
<dbReference type="Proteomes" id="UP000198287">
    <property type="component" value="Unassembled WGS sequence"/>
</dbReference>
<dbReference type="AlphaFoldDB" id="A0A226F356"/>
<keyword evidence="3" id="KW-1185">Reference proteome</keyword>
<gene>
    <name evidence="2" type="ORF">Fcan01_01300</name>
</gene>
<feature type="region of interest" description="Disordered" evidence="1">
    <location>
        <begin position="205"/>
        <end position="241"/>
    </location>
</feature>
<comment type="caution">
    <text evidence="2">The sequence shown here is derived from an EMBL/GenBank/DDBJ whole genome shotgun (WGS) entry which is preliminary data.</text>
</comment>
<feature type="compositionally biased region" description="Basic and acidic residues" evidence="1">
    <location>
        <begin position="232"/>
        <end position="241"/>
    </location>
</feature>
<dbReference type="EMBL" id="LNIX01000001">
    <property type="protein sequence ID" value="OXA63854.1"/>
    <property type="molecule type" value="Genomic_DNA"/>
</dbReference>
<protein>
    <submittedName>
        <fullName evidence="2">Uncharacterized protein</fullName>
    </submittedName>
</protein>
<feature type="compositionally biased region" description="Low complexity" evidence="1">
    <location>
        <begin position="219"/>
        <end position="231"/>
    </location>
</feature>
<feature type="compositionally biased region" description="Basic residues" evidence="1">
    <location>
        <begin position="158"/>
        <end position="170"/>
    </location>
</feature>
<feature type="region of interest" description="Disordered" evidence="1">
    <location>
        <begin position="115"/>
        <end position="173"/>
    </location>
</feature>
<evidence type="ECO:0000256" key="1">
    <source>
        <dbReference type="SAM" id="MobiDB-lite"/>
    </source>
</evidence>
<evidence type="ECO:0000313" key="2">
    <source>
        <dbReference type="EMBL" id="OXA63854.1"/>
    </source>
</evidence>
<reference evidence="2 3" key="1">
    <citation type="submission" date="2015-12" db="EMBL/GenBank/DDBJ databases">
        <title>The genome of Folsomia candida.</title>
        <authorList>
            <person name="Faddeeva A."/>
            <person name="Derks M.F."/>
            <person name="Anvar Y."/>
            <person name="Smit S."/>
            <person name="Van Straalen N."/>
            <person name="Roelofs D."/>
        </authorList>
    </citation>
    <scope>NUCLEOTIDE SEQUENCE [LARGE SCALE GENOMIC DNA]</scope>
    <source>
        <strain evidence="2 3">VU population</strain>
        <tissue evidence="2">Whole body</tissue>
    </source>
</reference>
<organism evidence="2 3">
    <name type="scientific">Folsomia candida</name>
    <name type="common">Springtail</name>
    <dbReference type="NCBI Taxonomy" id="158441"/>
    <lineage>
        <taxon>Eukaryota</taxon>
        <taxon>Metazoa</taxon>
        <taxon>Ecdysozoa</taxon>
        <taxon>Arthropoda</taxon>
        <taxon>Hexapoda</taxon>
        <taxon>Collembola</taxon>
        <taxon>Entomobryomorpha</taxon>
        <taxon>Isotomoidea</taxon>
        <taxon>Isotomidae</taxon>
        <taxon>Proisotominae</taxon>
        <taxon>Folsomia</taxon>
    </lineage>
</organism>
<sequence>MLVTINIKTGLYEGRKGDYSIEELRLLHDNDITVDRELTWVQAIAQVYDGFKIDSKKYYVRRIRSIDAEALHGLHEPISDLLTSEFKQIKKRCCVLIMEFDELITFADMAKQKRSSQIESHVEDPPTPQDGGQLRPRRTIKRKNMREEDDFEFEKSARSPRRKKSRKKQRYTREVQNGWGDDMNEEILFVEKEEFASGSQDFYNRAENHRRPRPPRSQPFPSQYRQPSHQQQQRERGENKAATCHKEEFLHRARTVLTNSQLLKARHALQQLKQSSYEQGDNKWTKWVLESPGPVNIIRLLFDV</sequence>
<name>A0A226F356_FOLCA</name>
<evidence type="ECO:0000313" key="3">
    <source>
        <dbReference type="Proteomes" id="UP000198287"/>
    </source>
</evidence>
<proteinExistence type="predicted"/>
<feature type="compositionally biased region" description="Basic residues" evidence="1">
    <location>
        <begin position="135"/>
        <end position="144"/>
    </location>
</feature>